<dbReference type="OrthoDB" id="3237462at2"/>
<dbReference type="RefSeq" id="WP_134175682.1">
    <property type="nucleotide sequence ID" value="NZ_SODI01000002.1"/>
</dbReference>
<comment type="caution">
    <text evidence="1">The sequence shown here is derived from an EMBL/GenBank/DDBJ whole genome shotgun (WGS) entry which is preliminary data.</text>
</comment>
<evidence type="ECO:0000313" key="2">
    <source>
        <dbReference type="Proteomes" id="UP000298218"/>
    </source>
</evidence>
<keyword evidence="2" id="KW-1185">Reference proteome</keyword>
<gene>
    <name evidence="1" type="ORF">E3T53_16075</name>
</gene>
<dbReference type="Proteomes" id="UP000298218">
    <property type="component" value="Unassembled WGS sequence"/>
</dbReference>
<dbReference type="Gene3D" id="3.40.50.300">
    <property type="entry name" value="P-loop containing nucleotide triphosphate hydrolases"/>
    <property type="match status" value="1"/>
</dbReference>
<proteinExistence type="predicted"/>
<dbReference type="EMBL" id="SOHQ01000044">
    <property type="protein sequence ID" value="TFD75321.1"/>
    <property type="molecule type" value="Genomic_DNA"/>
</dbReference>
<name>A0A4Y8KN75_9MICO</name>
<accession>A0A4Y8KN75</accession>
<sequence length="71" mass="7701">MKKGDWDFSSSFVALVGPGDSTKTTVLDAMGLVLSSRYNVTFTDADFFGCDTQLPIVIEAVVVDPLRVKVE</sequence>
<organism evidence="1 2">
    <name type="scientific">Cryobacterium psychrophilum</name>
    <dbReference type="NCBI Taxonomy" id="41988"/>
    <lineage>
        <taxon>Bacteria</taxon>
        <taxon>Bacillati</taxon>
        <taxon>Actinomycetota</taxon>
        <taxon>Actinomycetes</taxon>
        <taxon>Micrococcales</taxon>
        <taxon>Microbacteriaceae</taxon>
        <taxon>Cryobacterium</taxon>
    </lineage>
</organism>
<reference evidence="1 2" key="1">
    <citation type="submission" date="2019-03" db="EMBL/GenBank/DDBJ databases">
        <title>Genomics of glacier-inhabiting Cryobacterium strains.</title>
        <authorList>
            <person name="Liu Q."/>
            <person name="Xin Y.-H."/>
        </authorList>
    </citation>
    <scope>NUCLEOTIDE SEQUENCE [LARGE SCALE GENOMIC DNA]</scope>
    <source>
        <strain evidence="1 2">CGMCC 1.4292</strain>
    </source>
</reference>
<dbReference type="AlphaFoldDB" id="A0A4Y8KN75"/>
<evidence type="ECO:0000313" key="1">
    <source>
        <dbReference type="EMBL" id="TFD75321.1"/>
    </source>
</evidence>
<protein>
    <submittedName>
        <fullName evidence="1">Uncharacterized protein</fullName>
    </submittedName>
</protein>
<dbReference type="InterPro" id="IPR027417">
    <property type="entry name" value="P-loop_NTPase"/>
</dbReference>